<feature type="domain" description="AMP-dependent synthetase/ligase" evidence="3">
    <location>
        <begin position="8"/>
        <end position="375"/>
    </location>
</feature>
<name>A0A6G8INR3_9BURK</name>
<dbReference type="PROSITE" id="PS00455">
    <property type="entry name" value="AMP_BINDING"/>
    <property type="match status" value="1"/>
</dbReference>
<dbReference type="PANTHER" id="PTHR43201">
    <property type="entry name" value="ACYL-COA SYNTHETASE"/>
    <property type="match status" value="1"/>
</dbReference>
<dbReference type="AlphaFoldDB" id="A0A6G8INR3"/>
<evidence type="ECO:0000259" key="3">
    <source>
        <dbReference type="Pfam" id="PF00501"/>
    </source>
</evidence>
<dbReference type="Gene3D" id="3.30.300.30">
    <property type="match status" value="1"/>
</dbReference>
<evidence type="ECO:0000313" key="6">
    <source>
        <dbReference type="Proteomes" id="UP000503162"/>
    </source>
</evidence>
<dbReference type="EMBL" id="CP049989">
    <property type="protein sequence ID" value="QIM54837.1"/>
    <property type="molecule type" value="Genomic_DNA"/>
</dbReference>
<evidence type="ECO:0000313" key="5">
    <source>
        <dbReference type="EMBL" id="QIM54837.1"/>
    </source>
</evidence>
<evidence type="ECO:0000256" key="1">
    <source>
        <dbReference type="ARBA" id="ARBA00006432"/>
    </source>
</evidence>
<dbReference type="InterPro" id="IPR045851">
    <property type="entry name" value="AMP-bd_C_sf"/>
</dbReference>
<comment type="similarity">
    <text evidence="1">Belongs to the ATP-dependent AMP-binding enzyme family.</text>
</comment>
<sequence>MFPRDLLQRCARNYPNKAAYVCGPRSATWHDMHQRSERFARALQDMGVRKGETVAVLSQETIEVYEHLFACAKIGAVRVGVNTLYAWPEMHHVLKDSSTRVLLVDARCKNLVNDHLDEVRALGIRLIGFNGPHDYPHDYETLIREAQGEAEWPPLADDDLLLYSYTSGTTGFPKGVMIKQVGVSNVVLHCLASFGFSPDDVWYMPAASAWAVVIMNLFGLGNGMTTVVPDGGFHIVSYLRDIERFRVTTSLIVPTMIQRVLVEIQNNRYDLSSLRCLMYGSSPATPKLIRETREKLGVAMMQTYGQTETSGGWLTVLTETDHQLALSSQPGLLRSVGRVGLHYECSIRDDEGKPLPPNTKGEIWLRGESVMKGYLNLPEATAEALPGDGWLRTNDIGMMDERGYLFLLDRQKFMIITGAVNVFPSTVEAVVSEHPGLEDVAVVGVPHPEWGEAVVAVAVRRAQFADLGAEDVIRFCDGKLSRPETPKHVVFVPELMKTVNGKLRKNDIRAWLVNPENRAIPWDMNQG</sequence>
<dbReference type="InterPro" id="IPR020845">
    <property type="entry name" value="AMP-binding_CS"/>
</dbReference>
<feature type="domain" description="AMP-binding enzyme C-terminal" evidence="4">
    <location>
        <begin position="427"/>
        <end position="502"/>
    </location>
</feature>
<dbReference type="SUPFAM" id="SSF56801">
    <property type="entry name" value="Acetyl-CoA synthetase-like"/>
    <property type="match status" value="1"/>
</dbReference>
<dbReference type="InterPro" id="IPR042099">
    <property type="entry name" value="ANL_N_sf"/>
</dbReference>
<dbReference type="GO" id="GO:0006631">
    <property type="term" value="P:fatty acid metabolic process"/>
    <property type="evidence" value="ECO:0007669"/>
    <property type="project" value="TreeGrafter"/>
</dbReference>
<organism evidence="5 6">
    <name type="scientific">Hydrogenophaga crocea</name>
    <dbReference type="NCBI Taxonomy" id="2716225"/>
    <lineage>
        <taxon>Bacteria</taxon>
        <taxon>Pseudomonadati</taxon>
        <taxon>Pseudomonadota</taxon>
        <taxon>Betaproteobacteria</taxon>
        <taxon>Burkholderiales</taxon>
        <taxon>Comamonadaceae</taxon>
        <taxon>Hydrogenophaga</taxon>
    </lineage>
</organism>
<dbReference type="GO" id="GO:0031956">
    <property type="term" value="F:medium-chain fatty acid-CoA ligase activity"/>
    <property type="evidence" value="ECO:0007669"/>
    <property type="project" value="TreeGrafter"/>
</dbReference>
<keyword evidence="2 5" id="KW-0436">Ligase</keyword>
<dbReference type="KEGG" id="hcz:G9Q37_17240"/>
<accession>A0A6G8INR3</accession>
<dbReference type="Pfam" id="PF00501">
    <property type="entry name" value="AMP-binding"/>
    <property type="match status" value="1"/>
</dbReference>
<protein>
    <submittedName>
        <fullName evidence="5">Long-chain fatty acid--CoA ligase</fullName>
    </submittedName>
</protein>
<reference evidence="5 6" key="1">
    <citation type="submission" date="2020-03" db="EMBL/GenBank/DDBJ databases">
        <title>Hydrogenophaga sp. nov. isolated from cyanobacterial mat.</title>
        <authorList>
            <person name="Thorat V."/>
            <person name="Kirdat K."/>
            <person name="Tiwarekar B."/>
            <person name="Costa E.D."/>
            <person name="Yadav A."/>
        </authorList>
    </citation>
    <scope>NUCLEOTIDE SEQUENCE [LARGE SCALE GENOMIC DNA]</scope>
    <source>
        <strain evidence="5 6">BA0156</strain>
    </source>
</reference>
<dbReference type="InterPro" id="IPR025110">
    <property type="entry name" value="AMP-bd_C"/>
</dbReference>
<keyword evidence="6" id="KW-1185">Reference proteome</keyword>
<proteinExistence type="inferred from homology"/>
<dbReference type="InterPro" id="IPR000873">
    <property type="entry name" value="AMP-dep_synth/lig_dom"/>
</dbReference>
<gene>
    <name evidence="5" type="ORF">G9Q37_17240</name>
</gene>
<dbReference type="Gene3D" id="3.40.50.12780">
    <property type="entry name" value="N-terminal domain of ligase-like"/>
    <property type="match status" value="1"/>
</dbReference>
<dbReference type="Proteomes" id="UP000503162">
    <property type="component" value="Chromosome"/>
</dbReference>
<evidence type="ECO:0000259" key="4">
    <source>
        <dbReference type="Pfam" id="PF13193"/>
    </source>
</evidence>
<dbReference type="PANTHER" id="PTHR43201:SF5">
    <property type="entry name" value="MEDIUM-CHAIN ACYL-COA LIGASE ACSF2, MITOCHONDRIAL"/>
    <property type="match status" value="1"/>
</dbReference>
<dbReference type="Pfam" id="PF13193">
    <property type="entry name" value="AMP-binding_C"/>
    <property type="match status" value="1"/>
</dbReference>
<evidence type="ECO:0000256" key="2">
    <source>
        <dbReference type="ARBA" id="ARBA00022598"/>
    </source>
</evidence>